<keyword evidence="1" id="KW-0472">Membrane</keyword>
<dbReference type="EMBL" id="BARW01000902">
    <property type="protein sequence ID" value="GAI70795.1"/>
    <property type="molecule type" value="Genomic_DNA"/>
</dbReference>
<evidence type="ECO:0000313" key="2">
    <source>
        <dbReference type="EMBL" id="GAI70795.1"/>
    </source>
</evidence>
<accession>X1S5R7</accession>
<reference evidence="2" key="1">
    <citation type="journal article" date="2014" name="Front. Microbiol.">
        <title>High frequency of phylogenetically diverse reductive dehalogenase-homologous genes in deep subseafloor sedimentary metagenomes.</title>
        <authorList>
            <person name="Kawai M."/>
            <person name="Futagami T."/>
            <person name="Toyoda A."/>
            <person name="Takaki Y."/>
            <person name="Nishi S."/>
            <person name="Hori S."/>
            <person name="Arai W."/>
            <person name="Tsubouchi T."/>
            <person name="Morono Y."/>
            <person name="Uchiyama I."/>
            <person name="Ito T."/>
            <person name="Fujiyama A."/>
            <person name="Inagaki F."/>
            <person name="Takami H."/>
        </authorList>
    </citation>
    <scope>NUCLEOTIDE SEQUENCE</scope>
    <source>
        <strain evidence="2">Expedition CK06-06</strain>
    </source>
</reference>
<name>X1S5R7_9ZZZZ</name>
<evidence type="ECO:0000256" key="1">
    <source>
        <dbReference type="SAM" id="Phobius"/>
    </source>
</evidence>
<keyword evidence="1" id="KW-1133">Transmembrane helix</keyword>
<dbReference type="PROSITE" id="PS51257">
    <property type="entry name" value="PROKAR_LIPOPROTEIN"/>
    <property type="match status" value="1"/>
</dbReference>
<proteinExistence type="predicted"/>
<feature type="transmembrane region" description="Helical" evidence="1">
    <location>
        <begin position="12"/>
        <end position="30"/>
    </location>
</feature>
<dbReference type="AlphaFoldDB" id="X1S5R7"/>
<protein>
    <submittedName>
        <fullName evidence="2">Uncharacterized protein</fullName>
    </submittedName>
</protein>
<sequence length="128" mass="13777">MLDWIKKHIPSLITGVVTVALAIFIMGCPAKVMSIDGSNHLVTRAELQLQLDQILSLARIRMLSLDKQDALRAIFFQNALVLVQGQPLNPLGLLTAIAGIYGVSQAGTQVTKKIKSKISTRKGNNGTG</sequence>
<gene>
    <name evidence="2" type="ORF">S12H4_03278</name>
</gene>
<comment type="caution">
    <text evidence="2">The sequence shown here is derived from an EMBL/GenBank/DDBJ whole genome shotgun (WGS) entry which is preliminary data.</text>
</comment>
<keyword evidence="1" id="KW-0812">Transmembrane</keyword>
<organism evidence="2">
    <name type="scientific">marine sediment metagenome</name>
    <dbReference type="NCBI Taxonomy" id="412755"/>
    <lineage>
        <taxon>unclassified sequences</taxon>
        <taxon>metagenomes</taxon>
        <taxon>ecological metagenomes</taxon>
    </lineage>
</organism>